<reference evidence="3 4" key="1">
    <citation type="submission" date="2017-05" db="EMBL/GenBank/DDBJ databases">
        <title>Vagococcus spp. assemblies.</title>
        <authorList>
            <person name="Gulvik C.A."/>
        </authorList>
    </citation>
    <scope>NUCLEOTIDE SEQUENCE [LARGE SCALE GENOMIC DNA]</scope>
    <source>
        <strain evidence="3 4">SS1995</strain>
    </source>
</reference>
<evidence type="ECO:0000256" key="1">
    <source>
        <dbReference type="SAM" id="MobiDB-lite"/>
    </source>
</evidence>
<dbReference type="Gene3D" id="3.40.570.10">
    <property type="entry name" value="Extracellular Endonuclease, subunit A"/>
    <property type="match status" value="1"/>
</dbReference>
<feature type="domain" description="Type VII secretion system protein EssD-like" evidence="2">
    <location>
        <begin position="74"/>
        <end position="206"/>
    </location>
</feature>
<sequence>MLTGCAESKTDTTASTQQKSGSLTTTSVSHQNQAANETEPPQINQSELAQLDYQGTQTIEVNQNKPQFTDEELSLKNGSWEKYGDLDSLNRVTAAEAMLNQDLMPKEKRGDISKVTPTGWKNKKLDKGYLYNRSHLIGFALAGENDNWKNLMTGTQQLNNPEMLRHEMDVKYYLEQSPKNYVRYSVIPIFRDNELVARGVNMQAQSINSKDISFNIYIFNVQDGVEINYADGSSKIVSTENANIQDTNSSSAADSSAKEYVDGNGNGLIKGSKNKIYHLPGSKFYDRTTNPEKMFKTIKEAQDAGYRAAKNN</sequence>
<evidence type="ECO:0000313" key="4">
    <source>
        <dbReference type="Proteomes" id="UP000287857"/>
    </source>
</evidence>
<organism evidence="3 4">
    <name type="scientific">Vagococcus vulneris</name>
    <dbReference type="NCBI Taxonomy" id="1977869"/>
    <lineage>
        <taxon>Bacteria</taxon>
        <taxon>Bacillati</taxon>
        <taxon>Bacillota</taxon>
        <taxon>Bacilli</taxon>
        <taxon>Lactobacillales</taxon>
        <taxon>Enterococcaceae</taxon>
        <taxon>Vagococcus</taxon>
    </lineage>
</organism>
<feature type="compositionally biased region" description="Polar residues" evidence="1">
    <location>
        <begin position="11"/>
        <end position="43"/>
    </location>
</feature>
<dbReference type="InterPro" id="IPR044927">
    <property type="entry name" value="Endonuclea_NS_2"/>
</dbReference>
<dbReference type="Proteomes" id="UP000287857">
    <property type="component" value="Unassembled WGS sequence"/>
</dbReference>
<dbReference type="AlphaFoldDB" id="A0A430A1K7"/>
<comment type="caution">
    <text evidence="3">The sequence shown here is derived from an EMBL/GenBank/DDBJ whole genome shotgun (WGS) entry which is preliminary data.</text>
</comment>
<dbReference type="OrthoDB" id="9783680at2"/>
<accession>A0A430A1K7</accession>
<protein>
    <submittedName>
        <fullName evidence="3">DNA-entry nuclease</fullName>
    </submittedName>
</protein>
<dbReference type="EMBL" id="NGJS01000002">
    <property type="protein sequence ID" value="RSU00295.1"/>
    <property type="molecule type" value="Genomic_DNA"/>
</dbReference>
<name>A0A430A1K7_9ENTE</name>
<dbReference type="Pfam" id="PF13930">
    <property type="entry name" value="Endonuclea_NS_2"/>
    <property type="match status" value="1"/>
</dbReference>
<evidence type="ECO:0000313" key="3">
    <source>
        <dbReference type="EMBL" id="RSU00295.1"/>
    </source>
</evidence>
<evidence type="ECO:0000259" key="2">
    <source>
        <dbReference type="Pfam" id="PF13930"/>
    </source>
</evidence>
<gene>
    <name evidence="3" type="ORF">CBF37_01975</name>
</gene>
<dbReference type="InterPro" id="IPR044929">
    <property type="entry name" value="DNA/RNA_non-sp_Endonuclease_sf"/>
</dbReference>
<feature type="region of interest" description="Disordered" evidence="1">
    <location>
        <begin position="1"/>
        <end position="43"/>
    </location>
</feature>
<proteinExistence type="predicted"/>
<keyword evidence="4" id="KW-1185">Reference proteome</keyword>